<dbReference type="SUPFAM" id="SSF51735">
    <property type="entry name" value="NAD(P)-binding Rossmann-fold domains"/>
    <property type="match status" value="1"/>
</dbReference>
<dbReference type="InterPro" id="IPR036291">
    <property type="entry name" value="NAD(P)-bd_dom_sf"/>
</dbReference>
<comment type="similarity">
    <text evidence="1">Belongs to the short-chain dehydrogenases/reductases (SDR) family.</text>
</comment>
<feature type="non-terminal residue" evidence="2">
    <location>
        <position position="41"/>
    </location>
</feature>
<dbReference type="Gene3D" id="3.40.50.720">
    <property type="entry name" value="NAD(P)-binding Rossmann-like Domain"/>
    <property type="match status" value="1"/>
</dbReference>
<dbReference type="AlphaFoldDB" id="A0A844EA21"/>
<dbReference type="Proteomes" id="UP000491237">
    <property type="component" value="Unassembled WGS sequence"/>
</dbReference>
<comment type="caution">
    <text evidence="2">The sequence shown here is derived from an EMBL/GenBank/DDBJ whole genome shotgun (WGS) entry which is preliminary data.</text>
</comment>
<dbReference type="Pfam" id="PF00106">
    <property type="entry name" value="adh_short"/>
    <property type="match status" value="1"/>
</dbReference>
<name>A0A844EA21_9LACO</name>
<gene>
    <name evidence="2" type="ORF">GKC44_01170</name>
</gene>
<sequence>MTDRLKGKVAIVTGGTLGIGLAIADKFVEEGAKVVITGRHA</sequence>
<accession>A0A844EA21</accession>
<dbReference type="PANTHER" id="PTHR43943">
    <property type="entry name" value="DEHYDROGENASE/REDUCTASE (SDR FAMILY) MEMBER 4"/>
    <property type="match status" value="1"/>
</dbReference>
<organism evidence="2 3">
    <name type="scientific">Lentilactobacillus parabuchneri</name>
    <dbReference type="NCBI Taxonomy" id="152331"/>
    <lineage>
        <taxon>Bacteria</taxon>
        <taxon>Bacillati</taxon>
        <taxon>Bacillota</taxon>
        <taxon>Bacilli</taxon>
        <taxon>Lactobacillales</taxon>
        <taxon>Lactobacillaceae</taxon>
        <taxon>Lentilactobacillus</taxon>
    </lineage>
</organism>
<evidence type="ECO:0000256" key="1">
    <source>
        <dbReference type="ARBA" id="ARBA00006484"/>
    </source>
</evidence>
<dbReference type="EMBL" id="WKKY01000007">
    <property type="protein sequence ID" value="MSE19891.1"/>
    <property type="molecule type" value="Genomic_DNA"/>
</dbReference>
<proteinExistence type="inferred from homology"/>
<evidence type="ECO:0000313" key="2">
    <source>
        <dbReference type="EMBL" id="MSE19891.1"/>
    </source>
</evidence>
<reference evidence="2 3" key="1">
    <citation type="submission" date="2019-11" db="EMBL/GenBank/DDBJ databases">
        <title>Draft Genome Sequence of Plant Growth-Promoting Rhizosphere-Associated Bacteria.</title>
        <authorList>
            <person name="Vasilyev I.Y."/>
            <person name="Radchenko V."/>
            <person name="Ilnitskaya E.V."/>
        </authorList>
    </citation>
    <scope>NUCLEOTIDE SEQUENCE [LARGE SCALE GENOMIC DNA]</scope>
    <source>
        <strain evidence="2 3">VRA_07sq_f</strain>
    </source>
</reference>
<evidence type="ECO:0000313" key="3">
    <source>
        <dbReference type="Proteomes" id="UP000491237"/>
    </source>
</evidence>
<protein>
    <submittedName>
        <fullName evidence="2">SDR family NAD(P)-dependent oxidoreductase</fullName>
    </submittedName>
</protein>
<dbReference type="PANTHER" id="PTHR43943:SF2">
    <property type="entry name" value="DEHYDROGENASE_REDUCTASE 4"/>
    <property type="match status" value="1"/>
</dbReference>
<dbReference type="InterPro" id="IPR002347">
    <property type="entry name" value="SDR_fam"/>
</dbReference>